<evidence type="ECO:0000313" key="3">
    <source>
        <dbReference type="Proteomes" id="UP001168528"/>
    </source>
</evidence>
<dbReference type="SUPFAM" id="SSF51182">
    <property type="entry name" value="RmlC-like cupins"/>
    <property type="match status" value="1"/>
</dbReference>
<organism evidence="2 3">
    <name type="scientific">Rhodocytophaga aerolata</name>
    <dbReference type="NCBI Taxonomy" id="455078"/>
    <lineage>
        <taxon>Bacteria</taxon>
        <taxon>Pseudomonadati</taxon>
        <taxon>Bacteroidota</taxon>
        <taxon>Cytophagia</taxon>
        <taxon>Cytophagales</taxon>
        <taxon>Rhodocytophagaceae</taxon>
        <taxon>Rhodocytophaga</taxon>
    </lineage>
</organism>
<dbReference type="InterPro" id="IPR011051">
    <property type="entry name" value="RmlC_Cupin_sf"/>
</dbReference>
<keyword evidence="3" id="KW-1185">Reference proteome</keyword>
<gene>
    <name evidence="2" type="ORF">Q0590_03260</name>
</gene>
<dbReference type="EMBL" id="JAUKPO010000001">
    <property type="protein sequence ID" value="MDO1445250.1"/>
    <property type="molecule type" value="Genomic_DNA"/>
</dbReference>
<evidence type="ECO:0000259" key="1">
    <source>
        <dbReference type="Pfam" id="PF06172"/>
    </source>
</evidence>
<sequence>MHPHTSAAYWIEKLQMLPHPEGGYYAETYRSSETIEAGYLPSRYNGDRTFSTAIYFLVEGSKFSALHRIASDELWHFYTGSTLTVYAIAPDGHLQTIHLGNNPEAGEVFQAVVKAGCWFGSKVEDPTGFALVGCTVAPGFDFADFELANRKELVTLYPQHGHIIEAFTNPL</sequence>
<name>A0ABT8QZH8_9BACT</name>
<reference evidence="2" key="1">
    <citation type="submission" date="2023-07" db="EMBL/GenBank/DDBJ databases">
        <title>The genome sequence of Rhodocytophaga aerolata KACC 12507.</title>
        <authorList>
            <person name="Zhang X."/>
        </authorList>
    </citation>
    <scope>NUCLEOTIDE SEQUENCE</scope>
    <source>
        <strain evidence="2">KACC 12507</strain>
    </source>
</reference>
<dbReference type="RefSeq" id="WP_302036040.1">
    <property type="nucleotide sequence ID" value="NZ_JAUKPO010000001.1"/>
</dbReference>
<comment type="caution">
    <text evidence="2">The sequence shown here is derived from an EMBL/GenBank/DDBJ whole genome shotgun (WGS) entry which is preliminary data.</text>
</comment>
<dbReference type="InterPro" id="IPR014710">
    <property type="entry name" value="RmlC-like_jellyroll"/>
</dbReference>
<dbReference type="InterPro" id="IPR009327">
    <property type="entry name" value="Cupin_DUF985"/>
</dbReference>
<dbReference type="CDD" id="cd06121">
    <property type="entry name" value="cupin_YML079wp"/>
    <property type="match status" value="1"/>
</dbReference>
<feature type="domain" description="DUF985" evidence="1">
    <location>
        <begin position="9"/>
        <end position="148"/>
    </location>
</feature>
<dbReference type="PANTHER" id="PTHR33387">
    <property type="entry name" value="RMLC-LIKE JELLY ROLL FOLD PROTEIN"/>
    <property type="match status" value="1"/>
</dbReference>
<dbReference type="InterPro" id="IPR039935">
    <property type="entry name" value="YML079W-like"/>
</dbReference>
<evidence type="ECO:0000313" key="2">
    <source>
        <dbReference type="EMBL" id="MDO1445250.1"/>
    </source>
</evidence>
<dbReference type="Pfam" id="PF06172">
    <property type="entry name" value="Cupin_5"/>
    <property type="match status" value="1"/>
</dbReference>
<dbReference type="Proteomes" id="UP001168528">
    <property type="component" value="Unassembled WGS sequence"/>
</dbReference>
<proteinExistence type="predicted"/>
<dbReference type="Gene3D" id="2.60.120.10">
    <property type="entry name" value="Jelly Rolls"/>
    <property type="match status" value="1"/>
</dbReference>
<protein>
    <submittedName>
        <fullName evidence="2">Cupin domain-containing protein</fullName>
    </submittedName>
</protein>
<accession>A0ABT8QZH8</accession>
<dbReference type="PANTHER" id="PTHR33387:SF3">
    <property type="entry name" value="DUF985 DOMAIN-CONTAINING PROTEIN"/>
    <property type="match status" value="1"/>
</dbReference>